<dbReference type="Gene3D" id="3.90.76.10">
    <property type="entry name" value="Dipeptide-binding Protein, Domain 1"/>
    <property type="match status" value="1"/>
</dbReference>
<dbReference type="InterPro" id="IPR030678">
    <property type="entry name" value="Peptide/Ni-bd"/>
</dbReference>
<comment type="similarity">
    <text evidence="2">Belongs to the bacterial solute-binding protein 5 family.</text>
</comment>
<keyword evidence="8" id="KW-1185">Reference proteome</keyword>
<feature type="domain" description="Solute-binding protein family 5" evidence="6">
    <location>
        <begin position="96"/>
        <end position="439"/>
    </location>
</feature>
<dbReference type="PANTHER" id="PTHR30290">
    <property type="entry name" value="PERIPLASMIC BINDING COMPONENT OF ABC TRANSPORTER"/>
    <property type="match status" value="1"/>
</dbReference>
<dbReference type="EMBL" id="JALKFT010000025">
    <property type="protein sequence ID" value="MCK9878048.1"/>
    <property type="molecule type" value="Genomic_DNA"/>
</dbReference>
<dbReference type="Proteomes" id="UP001201873">
    <property type="component" value="Unassembled WGS sequence"/>
</dbReference>
<dbReference type="Pfam" id="PF00496">
    <property type="entry name" value="SBP_bac_5"/>
    <property type="match status" value="1"/>
</dbReference>
<organism evidence="7 8">
    <name type="scientific">Frankia umida</name>
    <dbReference type="NCBI Taxonomy" id="573489"/>
    <lineage>
        <taxon>Bacteria</taxon>
        <taxon>Bacillati</taxon>
        <taxon>Actinomycetota</taxon>
        <taxon>Actinomycetes</taxon>
        <taxon>Frankiales</taxon>
        <taxon>Frankiaceae</taxon>
        <taxon>Frankia</taxon>
    </lineage>
</organism>
<evidence type="ECO:0000313" key="7">
    <source>
        <dbReference type="EMBL" id="MCK9878048.1"/>
    </source>
</evidence>
<dbReference type="PANTHER" id="PTHR30290:SF10">
    <property type="entry name" value="PERIPLASMIC OLIGOPEPTIDE-BINDING PROTEIN-RELATED"/>
    <property type="match status" value="1"/>
</dbReference>
<dbReference type="SUPFAM" id="SSF53850">
    <property type="entry name" value="Periplasmic binding protein-like II"/>
    <property type="match status" value="1"/>
</dbReference>
<evidence type="ECO:0000256" key="1">
    <source>
        <dbReference type="ARBA" id="ARBA00004196"/>
    </source>
</evidence>
<dbReference type="Gene3D" id="3.40.190.10">
    <property type="entry name" value="Periplasmic binding protein-like II"/>
    <property type="match status" value="1"/>
</dbReference>
<keyword evidence="4 5" id="KW-0732">Signal</keyword>
<dbReference type="CDD" id="cd00995">
    <property type="entry name" value="PBP2_NikA_DppA_OppA_like"/>
    <property type="match status" value="1"/>
</dbReference>
<comment type="subcellular location">
    <subcellularLocation>
        <location evidence="1">Cell envelope</location>
    </subcellularLocation>
</comment>
<dbReference type="InterPro" id="IPR039424">
    <property type="entry name" value="SBP_5"/>
</dbReference>
<sequence length="523" mass="56228">MARTRRPRPIRPTFRLLIAMAACGTAAVLGLITACGSPAGTANAPSDDRKLTILWPADPIDLSTDDGFGLQMLSGTIERLAVYDALIALTPSAGLEYRLATALDSTDGLTWTLRLRPGVRFSDGTPLDAAAVRDNWTQLADPARRSPSAGTAQRIGALDVVDAVTLRITLKEPDNQFPRLVAQTPLTFIGSPAAMRAKGSAFRTAPVGAGAFTVREWLRNDHVTLVRNPESTQRASLDTIVVRTVPDETQRYNTLLSGGGDIAFSANLRTGRTATAAGLVNQRALSDGGLNLLFNVTTAPFDDLRARQAVAHALDPEALNKTLFDGTATVPATFLREQSPFHSAVALPTPNRQRAQALFDELAAQGEPVRFTIVTPLNFSNVAEWVQSQLDGFRNVQVKVDAMAQTLPILKGAFQATLTGTPRFVDPYPQLALNLGTGGPNNYGRFSDARFDTALRDGQQARDAAGRTKAYETAQRIIAERLPLAGPLYRLPGQYLHQRAAFDGELPILNDGVLDITRLSKAG</sequence>
<evidence type="ECO:0000256" key="2">
    <source>
        <dbReference type="ARBA" id="ARBA00005695"/>
    </source>
</evidence>
<protein>
    <submittedName>
        <fullName evidence="7">ABC transporter substrate-binding protein</fullName>
    </submittedName>
</protein>
<dbReference type="PIRSF" id="PIRSF002741">
    <property type="entry name" value="MppA"/>
    <property type="match status" value="1"/>
</dbReference>
<accession>A0ABT0K2M9</accession>
<name>A0ABT0K2M9_9ACTN</name>
<feature type="signal peptide" evidence="5">
    <location>
        <begin position="1"/>
        <end position="21"/>
    </location>
</feature>
<evidence type="ECO:0000313" key="8">
    <source>
        <dbReference type="Proteomes" id="UP001201873"/>
    </source>
</evidence>
<evidence type="ECO:0000256" key="4">
    <source>
        <dbReference type="ARBA" id="ARBA00022729"/>
    </source>
</evidence>
<dbReference type="PROSITE" id="PS51257">
    <property type="entry name" value="PROKAR_LIPOPROTEIN"/>
    <property type="match status" value="1"/>
</dbReference>
<comment type="caution">
    <text evidence="7">The sequence shown here is derived from an EMBL/GenBank/DDBJ whole genome shotgun (WGS) entry which is preliminary data.</text>
</comment>
<evidence type="ECO:0000256" key="3">
    <source>
        <dbReference type="ARBA" id="ARBA00022448"/>
    </source>
</evidence>
<evidence type="ECO:0000256" key="5">
    <source>
        <dbReference type="SAM" id="SignalP"/>
    </source>
</evidence>
<reference evidence="7 8" key="1">
    <citation type="submission" date="2022-04" db="EMBL/GenBank/DDBJ databases">
        <title>Genome diversity in the genus Frankia.</title>
        <authorList>
            <person name="Carlos-Shanley C."/>
            <person name="Hahn D."/>
        </authorList>
    </citation>
    <scope>NUCLEOTIDE SEQUENCE [LARGE SCALE GENOMIC DNA]</scope>
    <source>
        <strain evidence="7 8">Ag45/Mut15</strain>
    </source>
</reference>
<dbReference type="InterPro" id="IPR000914">
    <property type="entry name" value="SBP_5_dom"/>
</dbReference>
<dbReference type="RefSeq" id="WP_248826196.1">
    <property type="nucleotide sequence ID" value="NZ_JALKFT010000025.1"/>
</dbReference>
<feature type="chain" id="PRO_5045641334" evidence="5">
    <location>
        <begin position="22"/>
        <end position="523"/>
    </location>
</feature>
<evidence type="ECO:0000259" key="6">
    <source>
        <dbReference type="Pfam" id="PF00496"/>
    </source>
</evidence>
<proteinExistence type="inferred from homology"/>
<gene>
    <name evidence="7" type="ORF">MXD59_20115</name>
</gene>
<keyword evidence="3" id="KW-0813">Transport</keyword>
<dbReference type="Gene3D" id="3.10.105.10">
    <property type="entry name" value="Dipeptide-binding Protein, Domain 3"/>
    <property type="match status" value="1"/>
</dbReference>